<name>A0AAV7KPC9_PLEWA</name>
<protein>
    <submittedName>
        <fullName evidence="1">Uncharacterized protein</fullName>
    </submittedName>
</protein>
<evidence type="ECO:0000313" key="1">
    <source>
        <dbReference type="EMBL" id="KAJ1080020.1"/>
    </source>
</evidence>
<sequence length="162" mass="18000">MSASLEHFNVLREFCTLSRIIQKELRTEERRCFKRIGAGWISVSCCCAQTVRPVTLLLPRPTTLKGGCQGLGLTAALEPGYLRGSARWGAHFRDGILASDSVCSSLQDGRLAHIHFLVNDFQVSLSARPLFSALVSAALGECACRWGPDHRHVRIKLHWLFP</sequence>
<organism evidence="1 2">
    <name type="scientific">Pleurodeles waltl</name>
    <name type="common">Iberian ribbed newt</name>
    <dbReference type="NCBI Taxonomy" id="8319"/>
    <lineage>
        <taxon>Eukaryota</taxon>
        <taxon>Metazoa</taxon>
        <taxon>Chordata</taxon>
        <taxon>Craniata</taxon>
        <taxon>Vertebrata</taxon>
        <taxon>Euteleostomi</taxon>
        <taxon>Amphibia</taxon>
        <taxon>Batrachia</taxon>
        <taxon>Caudata</taxon>
        <taxon>Salamandroidea</taxon>
        <taxon>Salamandridae</taxon>
        <taxon>Pleurodelinae</taxon>
        <taxon>Pleurodeles</taxon>
    </lineage>
</organism>
<dbReference type="EMBL" id="JANPWB010000016">
    <property type="protein sequence ID" value="KAJ1080020.1"/>
    <property type="molecule type" value="Genomic_DNA"/>
</dbReference>
<dbReference type="AlphaFoldDB" id="A0AAV7KPC9"/>
<evidence type="ECO:0000313" key="2">
    <source>
        <dbReference type="Proteomes" id="UP001066276"/>
    </source>
</evidence>
<gene>
    <name evidence="1" type="ORF">NDU88_000242</name>
</gene>
<keyword evidence="2" id="KW-1185">Reference proteome</keyword>
<comment type="caution">
    <text evidence="1">The sequence shown here is derived from an EMBL/GenBank/DDBJ whole genome shotgun (WGS) entry which is preliminary data.</text>
</comment>
<proteinExistence type="predicted"/>
<dbReference type="Proteomes" id="UP001066276">
    <property type="component" value="Chromosome 12"/>
</dbReference>
<accession>A0AAV7KPC9</accession>
<reference evidence="1" key="1">
    <citation type="journal article" date="2022" name="bioRxiv">
        <title>Sequencing and chromosome-scale assembly of the giantPleurodeles waltlgenome.</title>
        <authorList>
            <person name="Brown T."/>
            <person name="Elewa A."/>
            <person name="Iarovenko S."/>
            <person name="Subramanian E."/>
            <person name="Araus A.J."/>
            <person name="Petzold A."/>
            <person name="Susuki M."/>
            <person name="Suzuki K.-i.T."/>
            <person name="Hayashi T."/>
            <person name="Toyoda A."/>
            <person name="Oliveira C."/>
            <person name="Osipova E."/>
            <person name="Leigh N.D."/>
            <person name="Simon A."/>
            <person name="Yun M.H."/>
        </authorList>
    </citation>
    <scope>NUCLEOTIDE SEQUENCE</scope>
    <source>
        <strain evidence="1">20211129_DDA</strain>
        <tissue evidence="1">Liver</tissue>
    </source>
</reference>